<comment type="caution">
    <text evidence="8">The sequence shown here is derived from an EMBL/GenBank/DDBJ whole genome shotgun (WGS) entry which is preliminary data.</text>
</comment>
<dbReference type="RefSeq" id="WP_308459732.1">
    <property type="nucleotide sequence ID" value="NZ_JAJEPS010000012.1"/>
</dbReference>
<feature type="transmembrane region" description="Helical" evidence="7">
    <location>
        <begin position="21"/>
        <end position="47"/>
    </location>
</feature>
<keyword evidence="3" id="KW-1003">Cell membrane</keyword>
<dbReference type="PANTHER" id="PTHR43549:SF3">
    <property type="entry name" value="MULTIDRUG RESISTANCE PROTEIN YPNP-RELATED"/>
    <property type="match status" value="1"/>
</dbReference>
<feature type="transmembrane region" description="Helical" evidence="7">
    <location>
        <begin position="418"/>
        <end position="441"/>
    </location>
</feature>
<dbReference type="PANTHER" id="PTHR43549">
    <property type="entry name" value="MULTIDRUG RESISTANCE PROTEIN YPNP-RELATED"/>
    <property type="match status" value="1"/>
</dbReference>
<feature type="transmembrane region" description="Helical" evidence="7">
    <location>
        <begin position="137"/>
        <end position="157"/>
    </location>
</feature>
<protein>
    <submittedName>
        <fullName evidence="8">MATE family efflux transporter</fullName>
    </submittedName>
</protein>
<comment type="subcellular location">
    <subcellularLocation>
        <location evidence="1">Cell membrane</location>
        <topology evidence="1">Multi-pass membrane protein</topology>
    </subcellularLocation>
</comment>
<organism evidence="8 9">
    <name type="scientific">Hominiventricola filiformis</name>
    <dbReference type="NCBI Taxonomy" id="2885352"/>
    <lineage>
        <taxon>Bacteria</taxon>
        <taxon>Bacillati</taxon>
        <taxon>Bacillota</taxon>
        <taxon>Clostridia</taxon>
        <taxon>Lachnospirales</taxon>
        <taxon>Lachnospiraceae</taxon>
        <taxon>Hominiventricola</taxon>
    </lineage>
</organism>
<feature type="transmembrane region" description="Helical" evidence="7">
    <location>
        <begin position="169"/>
        <end position="191"/>
    </location>
</feature>
<dbReference type="InterPro" id="IPR002528">
    <property type="entry name" value="MATE_fam"/>
</dbReference>
<reference evidence="8 9" key="1">
    <citation type="submission" date="2021-10" db="EMBL/GenBank/DDBJ databases">
        <title>Anaerobic single-cell dispensing facilitates the cultivation of human gut bacteria.</title>
        <authorList>
            <person name="Afrizal A."/>
        </authorList>
    </citation>
    <scope>NUCLEOTIDE SEQUENCE [LARGE SCALE GENOMIC DNA]</scope>
    <source>
        <strain evidence="8 9">CLA-AA-H276</strain>
    </source>
</reference>
<feature type="transmembrane region" description="Helical" evidence="7">
    <location>
        <begin position="317"/>
        <end position="341"/>
    </location>
</feature>
<evidence type="ECO:0000256" key="2">
    <source>
        <dbReference type="ARBA" id="ARBA00022448"/>
    </source>
</evidence>
<dbReference type="AlphaFoldDB" id="A0AAE3DD32"/>
<feature type="transmembrane region" description="Helical" evidence="7">
    <location>
        <begin position="97"/>
        <end position="117"/>
    </location>
</feature>
<dbReference type="GO" id="GO:0042910">
    <property type="term" value="F:xenobiotic transmembrane transporter activity"/>
    <property type="evidence" value="ECO:0007669"/>
    <property type="project" value="InterPro"/>
</dbReference>
<evidence type="ECO:0000256" key="6">
    <source>
        <dbReference type="ARBA" id="ARBA00023136"/>
    </source>
</evidence>
<keyword evidence="6 7" id="KW-0472">Membrane</keyword>
<evidence type="ECO:0000313" key="8">
    <source>
        <dbReference type="EMBL" id="MCC2126919.1"/>
    </source>
</evidence>
<dbReference type="GO" id="GO:0015297">
    <property type="term" value="F:antiporter activity"/>
    <property type="evidence" value="ECO:0007669"/>
    <property type="project" value="InterPro"/>
</dbReference>
<dbReference type="Proteomes" id="UP001198220">
    <property type="component" value="Unassembled WGS sequence"/>
</dbReference>
<dbReference type="InterPro" id="IPR052031">
    <property type="entry name" value="Membrane_Transporter-Flippase"/>
</dbReference>
<keyword evidence="4 7" id="KW-0812">Transmembrane</keyword>
<feature type="transmembrane region" description="Helical" evidence="7">
    <location>
        <begin position="392"/>
        <end position="412"/>
    </location>
</feature>
<dbReference type="InterPro" id="IPR048279">
    <property type="entry name" value="MdtK-like"/>
</dbReference>
<proteinExistence type="predicted"/>
<dbReference type="GO" id="GO:0005886">
    <property type="term" value="C:plasma membrane"/>
    <property type="evidence" value="ECO:0007669"/>
    <property type="project" value="UniProtKB-SubCell"/>
</dbReference>
<sequence>MSKDSYKIDMCNGPVLPKVIAFSLPLMLSSCLQLLFNAADVIVVGRFAGSSSLAAVGSTTTIINLLTNLFIGFSIGANVNVARTIGNQDEQGTQDNVHTAVSVSLISGIALVIIGVLTARPFLTWMGTPDDVIGKATLYLTIIFIGMPSNMAYNFGSSILRAMGDTKRPLYFLSAAGVLNIILNLIFVILFRMDVAGVALATILSETLSAVLILGCLCKTKGSCHLNIRKLYIHPTQLKRMLRIGLPAGIQAALFSFSNVLIQSSINSFGSVVMAGSSAAASIENFVYISMNAVHQAMVSFVSQNNGAGKAERINKILFSCLFLVTIVGIVMGGGVNLLSVPLLSIYSSDPAVIAAGQTRLFWISAPYFLCGVMEVIMGVMRGLGYAITPMLVALSGACLFRIIWLQTVFAWHPTQEVLYLSYATSWILTSFIHLMTYLYARRHHPLFVQNNHSRQLK</sequence>
<dbReference type="CDD" id="cd13138">
    <property type="entry name" value="MATE_yoeA_like"/>
    <property type="match status" value="1"/>
</dbReference>
<evidence type="ECO:0000256" key="3">
    <source>
        <dbReference type="ARBA" id="ARBA00022475"/>
    </source>
</evidence>
<feature type="transmembrane region" description="Helical" evidence="7">
    <location>
        <begin position="361"/>
        <end position="380"/>
    </location>
</feature>
<evidence type="ECO:0000256" key="7">
    <source>
        <dbReference type="SAM" id="Phobius"/>
    </source>
</evidence>
<evidence type="ECO:0000313" key="9">
    <source>
        <dbReference type="Proteomes" id="UP001198220"/>
    </source>
</evidence>
<keyword evidence="5 7" id="KW-1133">Transmembrane helix</keyword>
<dbReference type="PIRSF" id="PIRSF006603">
    <property type="entry name" value="DinF"/>
    <property type="match status" value="1"/>
</dbReference>
<dbReference type="EMBL" id="JAJEPS010000012">
    <property type="protein sequence ID" value="MCC2126919.1"/>
    <property type="molecule type" value="Genomic_DNA"/>
</dbReference>
<accession>A0AAE3DD32</accession>
<evidence type="ECO:0000256" key="1">
    <source>
        <dbReference type="ARBA" id="ARBA00004651"/>
    </source>
</evidence>
<gene>
    <name evidence="8" type="ORF">LKD36_12150</name>
</gene>
<name>A0AAE3DD32_9FIRM</name>
<dbReference type="Pfam" id="PF01554">
    <property type="entry name" value="MatE"/>
    <property type="match status" value="2"/>
</dbReference>
<feature type="transmembrane region" description="Helical" evidence="7">
    <location>
        <begin position="197"/>
        <end position="220"/>
    </location>
</feature>
<keyword evidence="2" id="KW-0813">Transport</keyword>
<evidence type="ECO:0000256" key="4">
    <source>
        <dbReference type="ARBA" id="ARBA00022692"/>
    </source>
</evidence>
<dbReference type="PROSITE" id="PS51257">
    <property type="entry name" value="PROKAR_LIPOPROTEIN"/>
    <property type="match status" value="1"/>
</dbReference>
<dbReference type="NCBIfam" id="TIGR00797">
    <property type="entry name" value="matE"/>
    <property type="match status" value="1"/>
</dbReference>
<evidence type="ECO:0000256" key="5">
    <source>
        <dbReference type="ARBA" id="ARBA00022989"/>
    </source>
</evidence>
<feature type="transmembrane region" description="Helical" evidence="7">
    <location>
        <begin position="53"/>
        <end position="76"/>
    </location>
</feature>
<keyword evidence="9" id="KW-1185">Reference proteome</keyword>